<name>A0AC34QXT8_9BILA</name>
<protein>
    <submittedName>
        <fullName evidence="2">Phosphoinositide phospholipase C</fullName>
    </submittedName>
</protein>
<organism evidence="1 2">
    <name type="scientific">Panagrolaimus sp. JU765</name>
    <dbReference type="NCBI Taxonomy" id="591449"/>
    <lineage>
        <taxon>Eukaryota</taxon>
        <taxon>Metazoa</taxon>
        <taxon>Ecdysozoa</taxon>
        <taxon>Nematoda</taxon>
        <taxon>Chromadorea</taxon>
        <taxon>Rhabditida</taxon>
        <taxon>Tylenchina</taxon>
        <taxon>Panagrolaimomorpha</taxon>
        <taxon>Panagrolaimoidea</taxon>
        <taxon>Panagrolaimidae</taxon>
        <taxon>Panagrolaimus</taxon>
    </lineage>
</organism>
<dbReference type="WBParaSite" id="JU765_v2.g2034.t1">
    <property type="protein sequence ID" value="JU765_v2.g2034.t1"/>
    <property type="gene ID" value="JU765_v2.g2034"/>
</dbReference>
<proteinExistence type="predicted"/>
<evidence type="ECO:0000313" key="1">
    <source>
        <dbReference type="Proteomes" id="UP000887576"/>
    </source>
</evidence>
<reference evidence="2" key="1">
    <citation type="submission" date="2022-11" db="UniProtKB">
        <authorList>
            <consortium name="WormBaseParasite"/>
        </authorList>
    </citation>
    <scope>IDENTIFICATION</scope>
</reference>
<accession>A0AC34QXT8</accession>
<dbReference type="Proteomes" id="UP000887576">
    <property type="component" value="Unplaced"/>
</dbReference>
<sequence>MDATQQEPITSSNGVLQQDLQQQSNEQLEAALKALEDGINVRRIKRTKIQEPLPILLHDKKWLKYPVFRNPFKFCSSDKVLKKVDVEEVIEVRQGYGTDGLHRASKSFKFQEAAPESRCFSIIVRHPKFVCKAIDFVAENEEHKDFCVKMLHQLVTHRRHTVSFDEKNWLMKNFKKADLDQNGQITFSELWKLLKKLNLQMSSEYVSKLYDDILRKAAQTSGKTRTGLNVEEFMHLFEVLSDLPEYRNALLLANNESEEKLNAEQLLKFLTKEQGFDGIDLKKAESIIAYCEPAAEVKPAILTINGFRRLLQSRWGHILKPNHESIFMDMTKPLFDYYINSSHNTYLTGLQVRGEATVEGYISALRKGARLLELDVFDGESEPVITHKRTFISAITLRNALRCISKYAFQTSPYPVILTIENHVGFVQQKIMAEIFEEILGKQLYLPSDDAATKPLPSPHDLKNKFLLRGKNHGINDTPVDEDQDSPNEPQTPSPTSVRSPIDPAFGRLIALPSVKLSSNVYQDIQDHPMNGSPSLSEGKVVTYLTANVPIPAYTASRLIKSYPRGIRQDSSNMNPIPSWLSGIQSVAMNLQTPGEDLDLVNGLFNINGQCGYVLKPKILLDGLDPRSCVDVKMQMHVAIICAQYLPKSDPQGSDIVDPYVTLEIYGIPIDSNKSRTRAIKNNGFNPVWNENFTFSFRCPEVAILRFCVKDFDSTSSNDFIGEYTVPIMSIRPGYSHIRLNTGFEHHPDEAASLFVRIAFD</sequence>
<evidence type="ECO:0000313" key="2">
    <source>
        <dbReference type="WBParaSite" id="JU765_v2.g2034.t1"/>
    </source>
</evidence>